<feature type="domain" description="Response regulatory" evidence="11">
    <location>
        <begin position="631"/>
        <end position="745"/>
    </location>
</feature>
<dbReference type="SMART" id="SM00065">
    <property type="entry name" value="GAF"/>
    <property type="match status" value="1"/>
</dbReference>
<evidence type="ECO:0000259" key="11">
    <source>
        <dbReference type="PROSITE" id="PS50110"/>
    </source>
</evidence>
<organism evidence="12 13">
    <name type="scientific">Synechocystis salina LEGE 00031</name>
    <dbReference type="NCBI Taxonomy" id="1828736"/>
    <lineage>
        <taxon>Bacteria</taxon>
        <taxon>Bacillati</taxon>
        <taxon>Cyanobacteriota</taxon>
        <taxon>Cyanophyceae</taxon>
        <taxon>Synechococcales</taxon>
        <taxon>Merismopediaceae</taxon>
        <taxon>Synechocystis</taxon>
    </lineage>
</organism>
<dbReference type="SUPFAM" id="SSF47384">
    <property type="entry name" value="Homodimeric domain of signal transducing histidine kinase"/>
    <property type="match status" value="1"/>
</dbReference>
<evidence type="ECO:0000259" key="10">
    <source>
        <dbReference type="PROSITE" id="PS50109"/>
    </source>
</evidence>
<dbReference type="SUPFAM" id="SSF55781">
    <property type="entry name" value="GAF domain-like"/>
    <property type="match status" value="1"/>
</dbReference>
<dbReference type="InterPro" id="IPR011006">
    <property type="entry name" value="CheY-like_superfamily"/>
</dbReference>
<dbReference type="PROSITE" id="PS50109">
    <property type="entry name" value="HIS_KIN"/>
    <property type="match status" value="1"/>
</dbReference>
<evidence type="ECO:0000256" key="5">
    <source>
        <dbReference type="ARBA" id="ARBA00022679"/>
    </source>
</evidence>
<dbReference type="PANTHER" id="PTHR43547:SF2">
    <property type="entry name" value="HYBRID SIGNAL TRANSDUCTION HISTIDINE KINASE C"/>
    <property type="match status" value="1"/>
</dbReference>
<dbReference type="InterPro" id="IPR001789">
    <property type="entry name" value="Sig_transdc_resp-reg_receiver"/>
</dbReference>
<dbReference type="InterPro" id="IPR016132">
    <property type="entry name" value="Phyto_chromo_attachment"/>
</dbReference>
<evidence type="ECO:0000313" key="12">
    <source>
        <dbReference type="EMBL" id="MBE9254386.1"/>
    </source>
</evidence>
<dbReference type="PANTHER" id="PTHR43547">
    <property type="entry name" value="TWO-COMPONENT HISTIDINE KINASE"/>
    <property type="match status" value="1"/>
</dbReference>
<keyword evidence="5" id="KW-0808">Transferase</keyword>
<dbReference type="Gene3D" id="3.30.450.40">
    <property type="match status" value="1"/>
</dbReference>
<reference evidence="12 13" key="1">
    <citation type="submission" date="2020-10" db="EMBL/GenBank/DDBJ databases">
        <authorList>
            <person name="Castelo-Branco R."/>
            <person name="Eusebio N."/>
            <person name="Adriana R."/>
            <person name="Vieira A."/>
            <person name="Brugerolle De Fraissinette N."/>
            <person name="Rezende De Castro R."/>
            <person name="Schneider M.P."/>
            <person name="Vasconcelos V."/>
            <person name="Leao P.N."/>
        </authorList>
    </citation>
    <scope>NUCLEOTIDE SEQUENCE [LARGE SCALE GENOMIC DNA]</scope>
    <source>
        <strain evidence="12 13">LEGE 00031</strain>
    </source>
</reference>
<name>A0ABR9VSQ9_9SYNC</name>
<dbReference type="Proteomes" id="UP000658720">
    <property type="component" value="Unassembled WGS sequence"/>
</dbReference>
<protein>
    <recommendedName>
        <fullName evidence="3">histidine kinase</fullName>
        <ecNumber evidence="3">2.7.13.3</ecNumber>
    </recommendedName>
</protein>
<comment type="catalytic activity">
    <reaction evidence="1">
        <text>ATP + protein L-histidine = ADP + protein N-phospho-L-histidine.</text>
        <dbReference type="EC" id="2.7.13.3"/>
    </reaction>
</comment>
<evidence type="ECO:0000256" key="1">
    <source>
        <dbReference type="ARBA" id="ARBA00000085"/>
    </source>
</evidence>
<evidence type="ECO:0000256" key="3">
    <source>
        <dbReference type="ARBA" id="ARBA00012438"/>
    </source>
</evidence>
<dbReference type="Pfam" id="PF00072">
    <property type="entry name" value="Response_reg"/>
    <property type="match status" value="1"/>
</dbReference>
<dbReference type="SUPFAM" id="SSF52172">
    <property type="entry name" value="CheY-like"/>
    <property type="match status" value="1"/>
</dbReference>
<dbReference type="SMART" id="SM00448">
    <property type="entry name" value="REC"/>
    <property type="match status" value="1"/>
</dbReference>
<feature type="domain" description="Histidine kinase" evidence="10">
    <location>
        <begin position="385"/>
        <end position="609"/>
    </location>
</feature>
<comment type="similarity">
    <text evidence="2">In the N-terminal section; belongs to the phytochrome family.</text>
</comment>
<accession>A0ABR9VSQ9</accession>
<dbReference type="Pfam" id="PF02518">
    <property type="entry name" value="HATPase_c"/>
    <property type="match status" value="1"/>
</dbReference>
<evidence type="ECO:0000313" key="13">
    <source>
        <dbReference type="Proteomes" id="UP000658720"/>
    </source>
</evidence>
<dbReference type="InterPro" id="IPR003018">
    <property type="entry name" value="GAF"/>
</dbReference>
<dbReference type="Pfam" id="PF00512">
    <property type="entry name" value="HisKA"/>
    <property type="match status" value="1"/>
</dbReference>
<keyword evidence="7" id="KW-0902">Two-component regulatory system</keyword>
<evidence type="ECO:0000256" key="8">
    <source>
        <dbReference type="PROSITE-ProRule" id="PRU00169"/>
    </source>
</evidence>
<proteinExistence type="inferred from homology"/>
<dbReference type="Pfam" id="PF01590">
    <property type="entry name" value="GAF"/>
    <property type="match status" value="1"/>
</dbReference>
<feature type="modified residue" description="4-aspartylphosphate" evidence="8">
    <location>
        <position position="680"/>
    </location>
</feature>
<comment type="caution">
    <text evidence="12">The sequence shown here is derived from an EMBL/GenBank/DDBJ whole genome shotgun (WGS) entry which is preliminary data.</text>
</comment>
<dbReference type="InterPro" id="IPR029016">
    <property type="entry name" value="GAF-like_dom_sf"/>
</dbReference>
<dbReference type="SMART" id="SM00388">
    <property type="entry name" value="HisKA"/>
    <property type="match status" value="1"/>
</dbReference>
<keyword evidence="13" id="KW-1185">Reference proteome</keyword>
<sequence>MLPAFSPIFRRLLPVVTFERLLRFWRTMAQQTGDGVQCFVGDLPSSLKPSPGPSVLDAEVDHRFALLVSPGQWALLEGEQISPHHYAVSITFAQGIIEDFINKQNLPVVAEAMPHRPEEQSGPSIAEQLTLGLLEILNSDSTSFSPEPSLQDSLQASQVKVLSQVIAQIRQSLDLAEILNKAVTAVQKFLFVDRLVIYQFHYHQPSLASVGEESTLAPKPRQQYGEVTYEARRSPEIDTMLGIMTENDCFSQVLSYEQKYLKGAVVAVNDIENHYSSSYCLVGLLQRYQVRAKLVAPIIVEEQLWGLLIAHQCHHPRQWLDSEKNFLGQIGEHLAVAIVQSLLYSEVQNQKNNFEKRVIERTKELRDTLMAAQAANLLKSQFINNISHELRTPLTSIIGLSGTLLRWFDHPTSLPPAKQQYYLLNIQENGKKLLNQINNIIQLSQLESGQTALNIQSFSLHTLAQTVIHSLMGVAVKQQINLELDYQINLGQDQFCADQERLDQILTQLLNNALKFTPAEGTVILRIWKEKNQAIFQVEDTGIGINEQQLPVLFEAFKVVGDSYTSFYETGGVGLALTKQLVELHGGYIEVESSPGQGTIFTSIIPQQSLPLATKGPVQDKLDAVMPFNSSVIVIEQDEEIATLICELLTVANYQVIWLIDTTNALQQVELLQPGLIIVDGDFADVTEVTRGIKKSRRISKVTVFLLSESLSSAEWQALSQKGIDDYLLKPLQPELLLQRVQSIQQEPLR</sequence>
<dbReference type="SUPFAM" id="SSF55874">
    <property type="entry name" value="ATPase domain of HSP90 chaperone/DNA topoisomerase II/histidine kinase"/>
    <property type="match status" value="1"/>
</dbReference>
<evidence type="ECO:0000256" key="4">
    <source>
        <dbReference type="ARBA" id="ARBA00022553"/>
    </source>
</evidence>
<dbReference type="Gene3D" id="1.10.287.130">
    <property type="match status" value="1"/>
</dbReference>
<dbReference type="EC" id="2.7.13.3" evidence="3"/>
<dbReference type="CDD" id="cd16922">
    <property type="entry name" value="HATPase_EvgS-ArcB-TorS-like"/>
    <property type="match status" value="1"/>
</dbReference>
<feature type="domain" description="Phytochrome chromophore attachment site" evidence="9">
    <location>
        <begin position="174"/>
        <end position="333"/>
    </location>
</feature>
<dbReference type="Gene3D" id="3.40.50.2300">
    <property type="match status" value="1"/>
</dbReference>
<keyword evidence="4 8" id="KW-0597">Phosphoprotein</keyword>
<dbReference type="RefSeq" id="WP_194019997.1">
    <property type="nucleotide sequence ID" value="NZ_JADEVV010000029.1"/>
</dbReference>
<dbReference type="InterPro" id="IPR003594">
    <property type="entry name" value="HATPase_dom"/>
</dbReference>
<evidence type="ECO:0000256" key="6">
    <source>
        <dbReference type="ARBA" id="ARBA00022777"/>
    </source>
</evidence>
<dbReference type="InterPro" id="IPR004358">
    <property type="entry name" value="Sig_transdc_His_kin-like_C"/>
</dbReference>
<dbReference type="InterPro" id="IPR005467">
    <property type="entry name" value="His_kinase_dom"/>
</dbReference>
<dbReference type="InterPro" id="IPR003661">
    <property type="entry name" value="HisK_dim/P_dom"/>
</dbReference>
<evidence type="ECO:0000256" key="7">
    <source>
        <dbReference type="ARBA" id="ARBA00023012"/>
    </source>
</evidence>
<dbReference type="PROSITE" id="PS50110">
    <property type="entry name" value="RESPONSE_REGULATORY"/>
    <property type="match status" value="1"/>
</dbReference>
<evidence type="ECO:0000256" key="2">
    <source>
        <dbReference type="ARBA" id="ARBA00006402"/>
    </source>
</evidence>
<dbReference type="SMART" id="SM00387">
    <property type="entry name" value="HATPase_c"/>
    <property type="match status" value="1"/>
</dbReference>
<evidence type="ECO:0000259" key="9">
    <source>
        <dbReference type="PROSITE" id="PS50046"/>
    </source>
</evidence>
<dbReference type="PROSITE" id="PS50046">
    <property type="entry name" value="PHYTOCHROME_2"/>
    <property type="match status" value="1"/>
</dbReference>
<dbReference type="InterPro" id="IPR036890">
    <property type="entry name" value="HATPase_C_sf"/>
</dbReference>
<dbReference type="CDD" id="cd00082">
    <property type="entry name" value="HisKA"/>
    <property type="match status" value="1"/>
</dbReference>
<dbReference type="PRINTS" id="PR00344">
    <property type="entry name" value="BCTRLSENSOR"/>
</dbReference>
<dbReference type="EMBL" id="JADEVV010000029">
    <property type="protein sequence ID" value="MBE9254386.1"/>
    <property type="molecule type" value="Genomic_DNA"/>
</dbReference>
<gene>
    <name evidence="12" type="ORF">IQ217_11140</name>
</gene>
<dbReference type="InterPro" id="IPR036097">
    <property type="entry name" value="HisK_dim/P_sf"/>
</dbReference>
<dbReference type="Gene3D" id="3.30.565.10">
    <property type="entry name" value="Histidine kinase-like ATPase, C-terminal domain"/>
    <property type="match status" value="1"/>
</dbReference>
<keyword evidence="6" id="KW-0418">Kinase</keyword>